<organism evidence="8 9">
    <name type="scientific">Rhodovibrio sodomensis</name>
    <dbReference type="NCBI Taxonomy" id="1088"/>
    <lineage>
        <taxon>Bacteria</taxon>
        <taxon>Pseudomonadati</taxon>
        <taxon>Pseudomonadota</taxon>
        <taxon>Alphaproteobacteria</taxon>
        <taxon>Rhodospirillales</taxon>
        <taxon>Rhodovibrionaceae</taxon>
        <taxon>Rhodovibrio</taxon>
    </lineage>
</organism>
<dbReference type="Pfam" id="PF00482">
    <property type="entry name" value="T2SSF"/>
    <property type="match status" value="1"/>
</dbReference>
<evidence type="ECO:0000256" key="1">
    <source>
        <dbReference type="ARBA" id="ARBA00004651"/>
    </source>
</evidence>
<dbReference type="EMBL" id="NRRL01000002">
    <property type="protein sequence ID" value="MBK1666806.1"/>
    <property type="molecule type" value="Genomic_DNA"/>
</dbReference>
<dbReference type="RefSeq" id="WP_200338864.1">
    <property type="nucleotide sequence ID" value="NZ_NRRL01000002.1"/>
</dbReference>
<feature type="domain" description="Type II secretion system protein GspF" evidence="7">
    <location>
        <begin position="164"/>
        <end position="289"/>
    </location>
</feature>
<name>A0ABS1D9Z8_9PROT</name>
<evidence type="ECO:0000256" key="3">
    <source>
        <dbReference type="ARBA" id="ARBA00022692"/>
    </source>
</evidence>
<dbReference type="PANTHER" id="PTHR35007:SF1">
    <property type="entry name" value="PILUS ASSEMBLY PROTEIN"/>
    <property type="match status" value="1"/>
</dbReference>
<evidence type="ECO:0000259" key="7">
    <source>
        <dbReference type="Pfam" id="PF00482"/>
    </source>
</evidence>
<evidence type="ECO:0000256" key="5">
    <source>
        <dbReference type="ARBA" id="ARBA00023136"/>
    </source>
</evidence>
<feature type="transmembrane region" description="Helical" evidence="6">
    <location>
        <begin position="128"/>
        <end position="148"/>
    </location>
</feature>
<feature type="transmembrane region" description="Helical" evidence="6">
    <location>
        <begin position="6"/>
        <end position="29"/>
    </location>
</feature>
<dbReference type="InterPro" id="IPR042094">
    <property type="entry name" value="T2SS_GspF_sf"/>
</dbReference>
<evidence type="ECO:0000313" key="8">
    <source>
        <dbReference type="EMBL" id="MBK1666806.1"/>
    </source>
</evidence>
<feature type="transmembrane region" description="Helical" evidence="6">
    <location>
        <begin position="99"/>
        <end position="122"/>
    </location>
</feature>
<dbReference type="Proteomes" id="UP001296873">
    <property type="component" value="Unassembled WGS sequence"/>
</dbReference>
<dbReference type="Gene3D" id="1.20.81.30">
    <property type="entry name" value="Type II secretion system (T2SS), domain F"/>
    <property type="match status" value="1"/>
</dbReference>
<reference evidence="8 9" key="1">
    <citation type="journal article" date="2020" name="Microorganisms">
        <title>Osmotic Adaptation and Compatible Solute Biosynthesis of Phototrophic Bacteria as Revealed from Genome Analyses.</title>
        <authorList>
            <person name="Imhoff J.F."/>
            <person name="Rahn T."/>
            <person name="Kunzel S."/>
            <person name="Keller A."/>
            <person name="Neulinger S.C."/>
        </authorList>
    </citation>
    <scope>NUCLEOTIDE SEQUENCE [LARGE SCALE GENOMIC DNA]</scope>
    <source>
        <strain evidence="8 9">DSM 9895</strain>
    </source>
</reference>
<dbReference type="InterPro" id="IPR018076">
    <property type="entry name" value="T2SS_GspF_dom"/>
</dbReference>
<accession>A0ABS1D9Z8</accession>
<dbReference type="PANTHER" id="PTHR35007">
    <property type="entry name" value="INTEGRAL MEMBRANE PROTEIN-RELATED"/>
    <property type="match status" value="1"/>
</dbReference>
<keyword evidence="9" id="KW-1185">Reference proteome</keyword>
<proteinExistence type="predicted"/>
<sequence length="331" mass="35743">MTDPTLIMAAVFLGTLLLAGTVGGLAIALGDNGQRRKRLQRAAGHRRTGMAGGGPTAASLRRDEVQGRFRQVELLLRRILPGRDKLRARIARAGLAMTLARYLLACLALAVVAGVAAVALVGPKLWPAALGIGVATGWLLPRMAVGYLGGKRVKRFLQDLPDAIDVMVRGLKSGLPVTETVGTVSKDFEGPVGQEFTQIDRLVRMGTNLEDALWDVAGRLDVSEFNFLAISVGLQRETGGNLTETLDNLSRLLRRRQQMRLKIKALSSEARASAYLLGGLPFVMAGVLYLMNPDYMSRLFTDPFGHVLIGVGLTSELIGVAVMVRMVRFEI</sequence>
<feature type="transmembrane region" description="Helical" evidence="6">
    <location>
        <begin position="272"/>
        <end position="291"/>
    </location>
</feature>
<comment type="subcellular location">
    <subcellularLocation>
        <location evidence="1">Cell membrane</location>
        <topology evidence="1">Multi-pass membrane protein</topology>
    </subcellularLocation>
</comment>
<keyword evidence="3 6" id="KW-0812">Transmembrane</keyword>
<evidence type="ECO:0000256" key="2">
    <source>
        <dbReference type="ARBA" id="ARBA00022475"/>
    </source>
</evidence>
<protein>
    <recommendedName>
        <fullName evidence="7">Type II secretion system protein GspF domain-containing protein</fullName>
    </recommendedName>
</protein>
<feature type="transmembrane region" description="Helical" evidence="6">
    <location>
        <begin position="303"/>
        <end position="324"/>
    </location>
</feature>
<keyword evidence="5 6" id="KW-0472">Membrane</keyword>
<gene>
    <name evidence="8" type="ORF">CKO28_01950</name>
</gene>
<evidence type="ECO:0000313" key="9">
    <source>
        <dbReference type="Proteomes" id="UP001296873"/>
    </source>
</evidence>
<comment type="caution">
    <text evidence="8">The sequence shown here is derived from an EMBL/GenBank/DDBJ whole genome shotgun (WGS) entry which is preliminary data.</text>
</comment>
<keyword evidence="2" id="KW-1003">Cell membrane</keyword>
<keyword evidence="4 6" id="KW-1133">Transmembrane helix</keyword>
<evidence type="ECO:0000256" key="4">
    <source>
        <dbReference type="ARBA" id="ARBA00022989"/>
    </source>
</evidence>
<evidence type="ECO:0000256" key="6">
    <source>
        <dbReference type="SAM" id="Phobius"/>
    </source>
</evidence>